<protein>
    <submittedName>
        <fullName evidence="3">Uncharacterized protein</fullName>
    </submittedName>
</protein>
<organism evidence="3 4">
    <name type="scientific">Marasmiellus scandens</name>
    <dbReference type="NCBI Taxonomy" id="2682957"/>
    <lineage>
        <taxon>Eukaryota</taxon>
        <taxon>Fungi</taxon>
        <taxon>Dikarya</taxon>
        <taxon>Basidiomycota</taxon>
        <taxon>Agaricomycotina</taxon>
        <taxon>Agaricomycetes</taxon>
        <taxon>Agaricomycetidae</taxon>
        <taxon>Agaricales</taxon>
        <taxon>Marasmiineae</taxon>
        <taxon>Omphalotaceae</taxon>
        <taxon>Marasmiellus</taxon>
    </lineage>
</organism>
<sequence>MFIIATLHLVVNWYRVLIAYIGQDLNQGDAVTFLGRLTPWHRVLVDTLYPTQENIGGVAAIYRTWILWARDWRVIVLPSLLLITNIAVEIVILVLYISAEPTTIIFDARLNSWIRSFFSIVVALNITTTSLMGYRLWSTYRLSSGCGTEKSKLVTILRIFLESAALQLVTQVILLTLYSIDNNAQNLLLQSSVPIVGITFNAIAIRIRLHLVGLQVLTDDFENIHCDTIGTMPTRRVQVHVSTTMSLENEELEVGSTSSKSSVAQV</sequence>
<keyword evidence="1" id="KW-1133">Transmembrane helix</keyword>
<keyword evidence="2" id="KW-0732">Signal</keyword>
<accession>A0ABR1JQZ6</accession>
<gene>
    <name evidence="3" type="ORF">VKT23_006661</name>
</gene>
<proteinExistence type="predicted"/>
<evidence type="ECO:0000313" key="3">
    <source>
        <dbReference type="EMBL" id="KAK7464491.1"/>
    </source>
</evidence>
<dbReference type="EMBL" id="JBANRG010000008">
    <property type="protein sequence ID" value="KAK7464491.1"/>
    <property type="molecule type" value="Genomic_DNA"/>
</dbReference>
<name>A0ABR1JQZ6_9AGAR</name>
<comment type="caution">
    <text evidence="3">The sequence shown here is derived from an EMBL/GenBank/DDBJ whole genome shotgun (WGS) entry which is preliminary data.</text>
</comment>
<dbReference type="Proteomes" id="UP001498398">
    <property type="component" value="Unassembled WGS sequence"/>
</dbReference>
<keyword evidence="1" id="KW-0812">Transmembrane</keyword>
<evidence type="ECO:0000256" key="2">
    <source>
        <dbReference type="SAM" id="SignalP"/>
    </source>
</evidence>
<reference evidence="3 4" key="1">
    <citation type="submission" date="2024-01" db="EMBL/GenBank/DDBJ databases">
        <title>A draft genome for the cacao thread blight pathogen Marasmiellus scandens.</title>
        <authorList>
            <person name="Baruah I.K."/>
            <person name="Leung J."/>
            <person name="Bukari Y."/>
            <person name="Amoako-Attah I."/>
            <person name="Meinhardt L.W."/>
            <person name="Bailey B.A."/>
            <person name="Cohen S.P."/>
        </authorList>
    </citation>
    <scope>NUCLEOTIDE SEQUENCE [LARGE SCALE GENOMIC DNA]</scope>
    <source>
        <strain evidence="3 4">GH-19</strain>
    </source>
</reference>
<feature type="transmembrane region" description="Helical" evidence="1">
    <location>
        <begin position="74"/>
        <end position="97"/>
    </location>
</feature>
<feature type="transmembrane region" description="Helical" evidence="1">
    <location>
        <begin position="159"/>
        <end position="180"/>
    </location>
</feature>
<feature type="signal peptide" evidence="2">
    <location>
        <begin position="1"/>
        <end position="18"/>
    </location>
</feature>
<feature type="transmembrane region" description="Helical" evidence="1">
    <location>
        <begin position="117"/>
        <end position="138"/>
    </location>
</feature>
<evidence type="ECO:0000313" key="4">
    <source>
        <dbReference type="Proteomes" id="UP001498398"/>
    </source>
</evidence>
<keyword evidence="4" id="KW-1185">Reference proteome</keyword>
<evidence type="ECO:0000256" key="1">
    <source>
        <dbReference type="SAM" id="Phobius"/>
    </source>
</evidence>
<feature type="chain" id="PRO_5045832258" evidence="2">
    <location>
        <begin position="19"/>
        <end position="266"/>
    </location>
</feature>
<keyword evidence="1" id="KW-0472">Membrane</keyword>
<feature type="transmembrane region" description="Helical" evidence="1">
    <location>
        <begin position="186"/>
        <end position="205"/>
    </location>
</feature>